<dbReference type="RefSeq" id="WP_376982994.1">
    <property type="nucleotide sequence ID" value="NZ_JBHLSV010000034.1"/>
</dbReference>
<evidence type="ECO:0000256" key="1">
    <source>
        <dbReference type="SAM" id="MobiDB-lite"/>
    </source>
</evidence>
<comment type="caution">
    <text evidence="3">The sequence shown here is derived from an EMBL/GenBank/DDBJ whole genome shotgun (WGS) entry which is preliminary data.</text>
</comment>
<sequence>MSSASQPPQFGQPEQPPQYGQAPAGDPYSQPAPQAQPSPYAAQASPHAAGPSAASADPFAQPAQQTFAPQGVPPQAGPPRAAPGTSLGDDIGAGFGFAWNTLRTNVAAILVPGVVYGVLMMVIVGIAIFSMIGIMVAGMSSIDGTGDADGAVAAGAMLGAYAAFFGILLLMVPVNLLWASGAYRVGGSVLELRKPTVGQGFVGPGRVILTLLLVSVGVLVGSVLFYIPGLLFALFSIFAPAAAARGASPMDAIKESFRLVKDNIGAAIVGYLVLMAISYVGGMLVVTLVVSIPLGFLFTLGLYERLSRRELPNPELAR</sequence>
<evidence type="ECO:0000256" key="2">
    <source>
        <dbReference type="SAM" id="Phobius"/>
    </source>
</evidence>
<dbReference type="Proteomes" id="UP001589793">
    <property type="component" value="Unassembled WGS sequence"/>
</dbReference>
<keyword evidence="4" id="KW-1185">Reference proteome</keyword>
<name>A0ABV6RG34_9MICO</name>
<evidence type="ECO:0000313" key="3">
    <source>
        <dbReference type="EMBL" id="MFC0675952.1"/>
    </source>
</evidence>
<evidence type="ECO:0008006" key="5">
    <source>
        <dbReference type="Google" id="ProtNLM"/>
    </source>
</evidence>
<dbReference type="EMBL" id="JBHLSV010000034">
    <property type="protein sequence ID" value="MFC0675952.1"/>
    <property type="molecule type" value="Genomic_DNA"/>
</dbReference>
<keyword evidence="2" id="KW-1133">Transmembrane helix</keyword>
<evidence type="ECO:0000313" key="4">
    <source>
        <dbReference type="Proteomes" id="UP001589793"/>
    </source>
</evidence>
<feature type="compositionally biased region" description="Pro residues" evidence="1">
    <location>
        <begin position="71"/>
        <end position="81"/>
    </location>
</feature>
<keyword evidence="2" id="KW-0812">Transmembrane</keyword>
<feature type="transmembrane region" description="Helical" evidence="2">
    <location>
        <begin position="226"/>
        <end position="247"/>
    </location>
</feature>
<feature type="transmembrane region" description="Helical" evidence="2">
    <location>
        <begin position="200"/>
        <end position="220"/>
    </location>
</feature>
<accession>A0ABV6RG34</accession>
<keyword evidence="2" id="KW-0472">Membrane</keyword>
<protein>
    <recommendedName>
        <fullName evidence="5">Glycerophosphoryl diester phosphodiesterase membrane domain-containing protein</fullName>
    </recommendedName>
</protein>
<feature type="compositionally biased region" description="Low complexity" evidence="1">
    <location>
        <begin position="1"/>
        <end position="70"/>
    </location>
</feature>
<feature type="region of interest" description="Disordered" evidence="1">
    <location>
        <begin position="1"/>
        <end position="85"/>
    </location>
</feature>
<feature type="transmembrane region" description="Helical" evidence="2">
    <location>
        <begin position="113"/>
        <end position="138"/>
    </location>
</feature>
<feature type="transmembrane region" description="Helical" evidence="2">
    <location>
        <begin position="158"/>
        <end position="179"/>
    </location>
</feature>
<gene>
    <name evidence="3" type="ORF">ACFFF6_18535</name>
</gene>
<proteinExistence type="predicted"/>
<organism evidence="3 4">
    <name type="scientific">Brachybacterium hainanense</name>
    <dbReference type="NCBI Taxonomy" id="1541174"/>
    <lineage>
        <taxon>Bacteria</taxon>
        <taxon>Bacillati</taxon>
        <taxon>Actinomycetota</taxon>
        <taxon>Actinomycetes</taxon>
        <taxon>Micrococcales</taxon>
        <taxon>Dermabacteraceae</taxon>
        <taxon>Brachybacterium</taxon>
    </lineage>
</organism>
<reference evidence="3 4" key="1">
    <citation type="submission" date="2024-09" db="EMBL/GenBank/DDBJ databases">
        <authorList>
            <person name="Sun Q."/>
            <person name="Mori K."/>
        </authorList>
    </citation>
    <scope>NUCLEOTIDE SEQUENCE [LARGE SCALE GENOMIC DNA]</scope>
    <source>
        <strain evidence="3 4">CICC 10874</strain>
    </source>
</reference>